<accession>A0A5J4QRA3</accession>
<sequence>MSNISKEEGFMSKNKWLLFLLYIMGVCAACTNEDVVRRKEGEVTIVPLWENYAGRFRPDKINYYFYNIYDHSSFPVVVEDSTGIGVITQVLPVGIYRLAGYNTNVSADVILDTTKYLTVVAKFPSYPYTDYVPLNLCIISSEEIIIYDKDVITKEILPVEVKTKSLELIFRPSEDITINQINGTLDGAFASINLVNGRAFEDESDIFFKVDDPVNNKKVKFRISDVYSPSAVGFPSYKESKLSLTLEVKEGGKTKTKKGEFILNDIIEDIRTNKIPDDAITLYVDISSYKKLEEKVNLDVTLSR</sequence>
<evidence type="ECO:0000313" key="1">
    <source>
        <dbReference type="EMBL" id="KAA6323123.1"/>
    </source>
</evidence>
<comment type="caution">
    <text evidence="1">The sequence shown here is derived from an EMBL/GenBank/DDBJ whole genome shotgun (WGS) entry which is preliminary data.</text>
</comment>
<protein>
    <recommendedName>
        <fullName evidence="2">DUF5119 domain-containing protein</fullName>
    </recommendedName>
</protein>
<dbReference type="AlphaFoldDB" id="A0A5J4QRA3"/>
<gene>
    <name evidence="1" type="ORF">EZS27_027406</name>
</gene>
<evidence type="ECO:0008006" key="2">
    <source>
        <dbReference type="Google" id="ProtNLM"/>
    </source>
</evidence>
<proteinExistence type="predicted"/>
<name>A0A5J4QRA3_9ZZZZ</name>
<organism evidence="1">
    <name type="scientific">termite gut metagenome</name>
    <dbReference type="NCBI Taxonomy" id="433724"/>
    <lineage>
        <taxon>unclassified sequences</taxon>
        <taxon>metagenomes</taxon>
        <taxon>organismal metagenomes</taxon>
    </lineage>
</organism>
<dbReference type="EMBL" id="SNRY01002879">
    <property type="protein sequence ID" value="KAA6323123.1"/>
    <property type="molecule type" value="Genomic_DNA"/>
</dbReference>
<reference evidence="1" key="1">
    <citation type="submission" date="2019-03" db="EMBL/GenBank/DDBJ databases">
        <title>Single cell metagenomics reveals metabolic interactions within the superorganism composed of flagellate Streblomastix strix and complex community of Bacteroidetes bacteria on its surface.</title>
        <authorList>
            <person name="Treitli S.C."/>
            <person name="Kolisko M."/>
            <person name="Husnik F."/>
            <person name="Keeling P."/>
            <person name="Hampl V."/>
        </authorList>
    </citation>
    <scope>NUCLEOTIDE SEQUENCE</scope>
    <source>
        <strain evidence="1">STM</strain>
    </source>
</reference>